<dbReference type="InterPro" id="IPR058548">
    <property type="entry name" value="MlaB-like_STAS"/>
</dbReference>
<evidence type="ECO:0000313" key="3">
    <source>
        <dbReference type="EMBL" id="MFI1714991.1"/>
    </source>
</evidence>
<sequence>MTALPDHTFELAIVTDGDGALYAELAGDLAWDVADELLDAVRARLSSAPGLSDVHLDCARMTLCDSMGLSAFLALHRDTEAAGARLHIDRRPPFLDRLLLLTGTYRHLTGIPGTAESDGVAPGEETDSPQLPGP</sequence>
<dbReference type="Gene3D" id="3.30.750.24">
    <property type="entry name" value="STAS domain"/>
    <property type="match status" value="1"/>
</dbReference>
<gene>
    <name evidence="3" type="ORF">ACH407_15665</name>
</gene>
<dbReference type="InterPro" id="IPR002645">
    <property type="entry name" value="STAS_dom"/>
</dbReference>
<feature type="domain" description="STAS" evidence="2">
    <location>
        <begin position="10"/>
        <end position="103"/>
    </location>
</feature>
<dbReference type="Pfam" id="PF13466">
    <property type="entry name" value="STAS_2"/>
    <property type="match status" value="1"/>
</dbReference>
<dbReference type="SUPFAM" id="SSF52091">
    <property type="entry name" value="SpoIIaa-like"/>
    <property type="match status" value="1"/>
</dbReference>
<reference evidence="3 4" key="1">
    <citation type="submission" date="2024-10" db="EMBL/GenBank/DDBJ databases">
        <title>The Natural Products Discovery Center: Release of the First 8490 Sequenced Strains for Exploring Actinobacteria Biosynthetic Diversity.</title>
        <authorList>
            <person name="Kalkreuter E."/>
            <person name="Kautsar S.A."/>
            <person name="Yang D."/>
            <person name="Bader C.D."/>
            <person name="Teijaro C.N."/>
            <person name="Fluegel L."/>
            <person name="Davis C.M."/>
            <person name="Simpson J.R."/>
            <person name="Lauterbach L."/>
            <person name="Steele A.D."/>
            <person name="Gui C."/>
            <person name="Meng S."/>
            <person name="Li G."/>
            <person name="Viehrig K."/>
            <person name="Ye F."/>
            <person name="Su P."/>
            <person name="Kiefer A.F."/>
            <person name="Nichols A."/>
            <person name="Cepeda A.J."/>
            <person name="Yan W."/>
            <person name="Fan B."/>
            <person name="Jiang Y."/>
            <person name="Adhikari A."/>
            <person name="Zheng C.-J."/>
            <person name="Schuster L."/>
            <person name="Cowan T.M."/>
            <person name="Smanski M.J."/>
            <person name="Chevrette M.G."/>
            <person name="De Carvalho L.P.S."/>
            <person name="Shen B."/>
        </authorList>
    </citation>
    <scope>NUCLEOTIDE SEQUENCE [LARGE SCALE GENOMIC DNA]</scope>
    <source>
        <strain evidence="3 4">NPDC020602</strain>
    </source>
</reference>
<comment type="caution">
    <text evidence="3">The sequence shown here is derived from an EMBL/GenBank/DDBJ whole genome shotgun (WGS) entry which is preliminary data.</text>
</comment>
<name>A0ABW7U6C4_9ACTN</name>
<proteinExistence type="predicted"/>
<accession>A0ABW7U6C4</accession>
<dbReference type="RefSeq" id="WP_398709624.1">
    <property type="nucleotide sequence ID" value="NZ_JBIRUI010000006.1"/>
</dbReference>
<evidence type="ECO:0000256" key="1">
    <source>
        <dbReference type="SAM" id="MobiDB-lite"/>
    </source>
</evidence>
<feature type="region of interest" description="Disordered" evidence="1">
    <location>
        <begin position="112"/>
        <end position="134"/>
    </location>
</feature>
<evidence type="ECO:0000313" key="4">
    <source>
        <dbReference type="Proteomes" id="UP001611339"/>
    </source>
</evidence>
<evidence type="ECO:0000259" key="2">
    <source>
        <dbReference type="PROSITE" id="PS50801"/>
    </source>
</evidence>
<keyword evidence="4" id="KW-1185">Reference proteome</keyword>
<dbReference type="EMBL" id="JBIRUI010000006">
    <property type="protein sequence ID" value="MFI1714991.1"/>
    <property type="molecule type" value="Genomic_DNA"/>
</dbReference>
<organism evidence="3 4">
    <name type="scientific">Streptomyces litmocidini</name>
    <dbReference type="NCBI Taxonomy" id="67318"/>
    <lineage>
        <taxon>Bacteria</taxon>
        <taxon>Bacillati</taxon>
        <taxon>Actinomycetota</taxon>
        <taxon>Actinomycetes</taxon>
        <taxon>Kitasatosporales</taxon>
        <taxon>Streptomycetaceae</taxon>
        <taxon>Streptomyces</taxon>
    </lineage>
</organism>
<dbReference type="PROSITE" id="PS50801">
    <property type="entry name" value="STAS"/>
    <property type="match status" value="1"/>
</dbReference>
<dbReference type="CDD" id="cd07043">
    <property type="entry name" value="STAS_anti-anti-sigma_factors"/>
    <property type="match status" value="1"/>
</dbReference>
<protein>
    <submittedName>
        <fullName evidence="3">STAS domain-containing protein</fullName>
    </submittedName>
</protein>
<dbReference type="Proteomes" id="UP001611339">
    <property type="component" value="Unassembled WGS sequence"/>
</dbReference>
<dbReference type="InterPro" id="IPR036513">
    <property type="entry name" value="STAS_dom_sf"/>
</dbReference>